<reference evidence="1 2" key="1">
    <citation type="journal article" date="2014" name="Nat. Genet.">
        <title>Genome sequence of the hot pepper provides insights into the evolution of pungency in Capsicum species.</title>
        <authorList>
            <person name="Kim S."/>
            <person name="Park M."/>
            <person name="Yeom S.I."/>
            <person name="Kim Y.M."/>
            <person name="Lee J.M."/>
            <person name="Lee H.A."/>
            <person name="Seo E."/>
            <person name="Choi J."/>
            <person name="Cheong K."/>
            <person name="Kim K.T."/>
            <person name="Jung K."/>
            <person name="Lee G.W."/>
            <person name="Oh S.K."/>
            <person name="Bae C."/>
            <person name="Kim S.B."/>
            <person name="Lee H.Y."/>
            <person name="Kim S.Y."/>
            <person name="Kim M.S."/>
            <person name="Kang B.C."/>
            <person name="Jo Y.D."/>
            <person name="Yang H.B."/>
            <person name="Jeong H.J."/>
            <person name="Kang W.H."/>
            <person name="Kwon J.K."/>
            <person name="Shin C."/>
            <person name="Lim J.Y."/>
            <person name="Park J.H."/>
            <person name="Huh J.H."/>
            <person name="Kim J.S."/>
            <person name="Kim B.D."/>
            <person name="Cohen O."/>
            <person name="Paran I."/>
            <person name="Suh M.C."/>
            <person name="Lee S.B."/>
            <person name="Kim Y.K."/>
            <person name="Shin Y."/>
            <person name="Noh S.J."/>
            <person name="Park J."/>
            <person name="Seo Y.S."/>
            <person name="Kwon S.Y."/>
            <person name="Kim H.A."/>
            <person name="Park J.M."/>
            <person name="Kim H.J."/>
            <person name="Choi S.B."/>
            <person name="Bosland P.W."/>
            <person name="Reeves G."/>
            <person name="Jo S.H."/>
            <person name="Lee B.W."/>
            <person name="Cho H.T."/>
            <person name="Choi H.S."/>
            <person name="Lee M.S."/>
            <person name="Yu Y."/>
            <person name="Do Choi Y."/>
            <person name="Park B.S."/>
            <person name="van Deynze A."/>
            <person name="Ashrafi H."/>
            <person name="Hill T."/>
            <person name="Kim W.T."/>
            <person name="Pai H.S."/>
            <person name="Ahn H.K."/>
            <person name="Yeam I."/>
            <person name="Giovannoni J.J."/>
            <person name="Rose J.K."/>
            <person name="Sorensen I."/>
            <person name="Lee S.J."/>
            <person name="Kim R.W."/>
            <person name="Choi I.Y."/>
            <person name="Choi B.S."/>
            <person name="Lim J.S."/>
            <person name="Lee Y.H."/>
            <person name="Choi D."/>
        </authorList>
    </citation>
    <scope>NUCLEOTIDE SEQUENCE [LARGE SCALE GENOMIC DNA]</scope>
    <source>
        <strain evidence="2">cv. CM334</strain>
    </source>
</reference>
<dbReference type="AlphaFoldDB" id="A0A2G2ZPW6"/>
<dbReference type="PANTHER" id="PTHR11851">
    <property type="entry name" value="METALLOPROTEASE"/>
    <property type="match status" value="1"/>
</dbReference>
<keyword evidence="2" id="KW-1185">Reference proteome</keyword>
<reference evidence="1 2" key="2">
    <citation type="journal article" date="2017" name="Genome Biol.">
        <title>New reference genome sequences of hot pepper reveal the massive evolution of plant disease-resistance genes by retroduplication.</title>
        <authorList>
            <person name="Kim S."/>
            <person name="Park J."/>
            <person name="Yeom S.I."/>
            <person name="Kim Y.M."/>
            <person name="Seo E."/>
            <person name="Kim K.T."/>
            <person name="Kim M.S."/>
            <person name="Lee J.M."/>
            <person name="Cheong K."/>
            <person name="Shin H.S."/>
            <person name="Kim S.B."/>
            <person name="Han K."/>
            <person name="Lee J."/>
            <person name="Park M."/>
            <person name="Lee H.A."/>
            <person name="Lee H.Y."/>
            <person name="Lee Y."/>
            <person name="Oh S."/>
            <person name="Lee J.H."/>
            <person name="Choi E."/>
            <person name="Choi E."/>
            <person name="Lee S.E."/>
            <person name="Jeon J."/>
            <person name="Kim H."/>
            <person name="Choi G."/>
            <person name="Song H."/>
            <person name="Lee J."/>
            <person name="Lee S.C."/>
            <person name="Kwon J.K."/>
            <person name="Lee H.Y."/>
            <person name="Koo N."/>
            <person name="Hong Y."/>
            <person name="Kim R.W."/>
            <person name="Kang W.H."/>
            <person name="Huh J.H."/>
            <person name="Kang B.C."/>
            <person name="Yang T.J."/>
            <person name="Lee Y.H."/>
            <person name="Bennetzen J.L."/>
            <person name="Choi D."/>
        </authorList>
    </citation>
    <scope>NUCLEOTIDE SEQUENCE [LARGE SCALE GENOMIC DNA]</scope>
    <source>
        <strain evidence="2">cv. CM334</strain>
    </source>
</reference>
<evidence type="ECO:0000313" key="2">
    <source>
        <dbReference type="Proteomes" id="UP000222542"/>
    </source>
</evidence>
<sequence length="93" mass="10395">MKLFLYVGSTGNNILHMRLEKVKAEIDEYSKNPQAVHSAGYGNSLAATEATVNRLNNTILEEFVAENYTTLRIILAASGVEHDELLQLFIRLT</sequence>
<organism evidence="1 2">
    <name type="scientific">Capsicum annuum</name>
    <name type="common">Capsicum pepper</name>
    <dbReference type="NCBI Taxonomy" id="4072"/>
    <lineage>
        <taxon>Eukaryota</taxon>
        <taxon>Viridiplantae</taxon>
        <taxon>Streptophyta</taxon>
        <taxon>Embryophyta</taxon>
        <taxon>Tracheophyta</taxon>
        <taxon>Spermatophyta</taxon>
        <taxon>Magnoliopsida</taxon>
        <taxon>eudicotyledons</taxon>
        <taxon>Gunneridae</taxon>
        <taxon>Pentapetalae</taxon>
        <taxon>asterids</taxon>
        <taxon>lamiids</taxon>
        <taxon>Solanales</taxon>
        <taxon>Solanaceae</taxon>
        <taxon>Solanoideae</taxon>
        <taxon>Capsiceae</taxon>
        <taxon>Capsicum</taxon>
    </lineage>
</organism>
<dbReference type="Gramene" id="PHT84022">
    <property type="protein sequence ID" value="PHT84022"/>
    <property type="gene ID" value="T459_12465"/>
</dbReference>
<comment type="caution">
    <text evidence="1">The sequence shown here is derived from an EMBL/GenBank/DDBJ whole genome shotgun (WGS) entry which is preliminary data.</text>
</comment>
<dbReference type="PANTHER" id="PTHR11851:SF190">
    <property type="entry name" value="MITOCHONDRIAL-PROCESSING PEPTIDASE SUBUNIT ALPHA"/>
    <property type="match status" value="1"/>
</dbReference>
<dbReference type="Proteomes" id="UP000222542">
    <property type="component" value="Unassembled WGS sequence"/>
</dbReference>
<proteinExistence type="predicted"/>
<name>A0A2G2ZPW6_CAPAN</name>
<dbReference type="EMBL" id="AYRZ02000004">
    <property type="protein sequence ID" value="PHT84022.1"/>
    <property type="molecule type" value="Genomic_DNA"/>
</dbReference>
<accession>A0A2G2ZPW6</accession>
<dbReference type="STRING" id="4072.A0A2G2ZPW6"/>
<evidence type="ECO:0000313" key="1">
    <source>
        <dbReference type="EMBL" id="PHT84022.1"/>
    </source>
</evidence>
<gene>
    <name evidence="1" type="ORF">T459_12465</name>
</gene>
<dbReference type="InterPro" id="IPR050361">
    <property type="entry name" value="MPP/UQCRC_Complex"/>
</dbReference>
<dbReference type="Gene3D" id="3.30.830.10">
    <property type="entry name" value="Metalloenzyme, LuxS/M16 peptidase-like"/>
    <property type="match status" value="1"/>
</dbReference>
<protein>
    <submittedName>
        <fullName evidence="1">Uncharacterized protein</fullName>
    </submittedName>
</protein>